<protein>
    <submittedName>
        <fullName evidence="5">Molybdate ABC transporter substrate-binding protein</fullName>
    </submittedName>
</protein>
<gene>
    <name evidence="5" type="primary">modA_2</name>
    <name evidence="5" type="ORF">SS37A_24040</name>
</gene>
<accession>A0ABN6VGR0</accession>
<dbReference type="Proteomes" id="UP001317629">
    <property type="component" value="Chromosome"/>
</dbReference>
<dbReference type="EMBL" id="AP027142">
    <property type="protein sequence ID" value="BDV34875.1"/>
    <property type="molecule type" value="Genomic_DNA"/>
</dbReference>
<evidence type="ECO:0000256" key="3">
    <source>
        <dbReference type="ARBA" id="ARBA00022729"/>
    </source>
</evidence>
<dbReference type="InterPro" id="IPR005950">
    <property type="entry name" value="ModA"/>
</dbReference>
<evidence type="ECO:0000313" key="5">
    <source>
        <dbReference type="EMBL" id="BDV34875.1"/>
    </source>
</evidence>
<dbReference type="PANTHER" id="PTHR30632:SF17">
    <property type="entry name" value="MOLYBDATE-BINDING PROTEIN MODA"/>
    <property type="match status" value="1"/>
</dbReference>
<comment type="similarity">
    <text evidence="1">Belongs to the bacterial solute-binding protein ModA family.</text>
</comment>
<evidence type="ECO:0000256" key="4">
    <source>
        <dbReference type="SAM" id="SignalP"/>
    </source>
</evidence>
<keyword evidence="2" id="KW-0479">Metal-binding</keyword>
<name>A0ABN6VGR0_9HYPH</name>
<organism evidence="5 6">
    <name type="scientific">Methylocystis iwaonis</name>
    <dbReference type="NCBI Taxonomy" id="2885079"/>
    <lineage>
        <taxon>Bacteria</taxon>
        <taxon>Pseudomonadati</taxon>
        <taxon>Pseudomonadota</taxon>
        <taxon>Alphaproteobacteria</taxon>
        <taxon>Hyphomicrobiales</taxon>
        <taxon>Methylocystaceae</taxon>
        <taxon>Methylocystis</taxon>
    </lineage>
</organism>
<evidence type="ECO:0000313" key="6">
    <source>
        <dbReference type="Proteomes" id="UP001317629"/>
    </source>
</evidence>
<dbReference type="NCBIfam" id="TIGR01256">
    <property type="entry name" value="modA"/>
    <property type="match status" value="1"/>
</dbReference>
<evidence type="ECO:0000256" key="1">
    <source>
        <dbReference type="ARBA" id="ARBA00009175"/>
    </source>
</evidence>
<evidence type="ECO:0000256" key="2">
    <source>
        <dbReference type="ARBA" id="ARBA00022723"/>
    </source>
</evidence>
<dbReference type="PANTHER" id="PTHR30632">
    <property type="entry name" value="MOLYBDATE-BINDING PERIPLASMIC PROTEIN"/>
    <property type="match status" value="1"/>
</dbReference>
<dbReference type="Gene3D" id="3.40.190.10">
    <property type="entry name" value="Periplasmic binding protein-like II"/>
    <property type="match status" value="2"/>
</dbReference>
<keyword evidence="6" id="KW-1185">Reference proteome</keyword>
<dbReference type="PIRSF" id="PIRSF004846">
    <property type="entry name" value="ModA"/>
    <property type="match status" value="1"/>
</dbReference>
<feature type="chain" id="PRO_5046649131" evidence="4">
    <location>
        <begin position="23"/>
        <end position="268"/>
    </location>
</feature>
<reference evidence="5 6" key="1">
    <citation type="journal article" date="2023" name="Int. J. Syst. Evol. Microbiol.">
        <title>Methylocystis iwaonis sp. nov., a type II methane-oxidizing bacterium from surface soil of a rice paddy field in Japan, and emended description of the genus Methylocystis (ex Whittenbury et al. 1970) Bowman et al. 1993.</title>
        <authorList>
            <person name="Kaise H."/>
            <person name="Sawadogo J.B."/>
            <person name="Alam M.S."/>
            <person name="Ueno C."/>
            <person name="Dianou D."/>
            <person name="Shinjo R."/>
            <person name="Asakawa S."/>
        </authorList>
    </citation>
    <scope>NUCLEOTIDE SEQUENCE [LARGE SCALE GENOMIC DNA]</scope>
    <source>
        <strain evidence="5 6">SS37A-Re</strain>
    </source>
</reference>
<dbReference type="CDD" id="cd13536">
    <property type="entry name" value="PBP2_EcModA"/>
    <property type="match status" value="1"/>
</dbReference>
<sequence>MIRLLTLAFTLTFSLVAASVFAEGPVASPPPNAQASAPTVTVFAAASLKNALDTAAAAFKAKSGIELKISYAGSMALAKQIESGAPADVFVSADAASMDYLAGKNLIRADTRADFLGNVLVVVAPKSSKLEKLAFTKDALTQAIGSGKIATGDPASVPVGKYAKAALEKLGLWSVAEPNFAFTDNVRAALNFVARDEAPLGIVYLTDAKSEPKVKVVATFPANTHPAIIYPIALTATAQGDGAAKLLSFLLSKPGKAIFAEQGFSVSR</sequence>
<dbReference type="InterPro" id="IPR050682">
    <property type="entry name" value="ModA/WtpA"/>
</dbReference>
<dbReference type="SUPFAM" id="SSF53850">
    <property type="entry name" value="Periplasmic binding protein-like II"/>
    <property type="match status" value="1"/>
</dbReference>
<proteinExistence type="inferred from homology"/>
<keyword evidence="3 4" id="KW-0732">Signal</keyword>
<dbReference type="RefSeq" id="WP_281928152.1">
    <property type="nucleotide sequence ID" value="NZ_AP027142.1"/>
</dbReference>
<dbReference type="Pfam" id="PF13531">
    <property type="entry name" value="SBP_bac_11"/>
    <property type="match status" value="1"/>
</dbReference>
<feature type="signal peptide" evidence="4">
    <location>
        <begin position="1"/>
        <end position="22"/>
    </location>
</feature>